<dbReference type="Gene3D" id="3.40.50.150">
    <property type="entry name" value="Vaccinia Virus protein VP39"/>
    <property type="match status" value="1"/>
</dbReference>
<dbReference type="eggNOG" id="KOG2793">
    <property type="taxonomic scope" value="Eukaryota"/>
</dbReference>
<accession>M1W9R9</accession>
<name>M1W9R9_CLAP2</name>
<dbReference type="SUPFAM" id="SSF53335">
    <property type="entry name" value="S-adenosyl-L-methionine-dependent methyltransferases"/>
    <property type="match status" value="1"/>
</dbReference>
<proteinExistence type="predicted"/>
<dbReference type="InterPro" id="IPR029063">
    <property type="entry name" value="SAM-dependent_MTases_sf"/>
</dbReference>
<comment type="caution">
    <text evidence="1">The sequence shown here is derived from an EMBL/GenBank/DDBJ whole genome shotgun (WGS) entry which is preliminary data.</text>
</comment>
<dbReference type="Pfam" id="PF10294">
    <property type="entry name" value="Methyltransf_16"/>
    <property type="match status" value="1"/>
</dbReference>
<dbReference type="PANTHER" id="PTHR14614:SF156">
    <property type="entry name" value="PROTEIN-LYSINE N-METHYLTRANSFERASE EFM2"/>
    <property type="match status" value="1"/>
</dbReference>
<sequence>MTAVSALDLPQTFQKPSYSALLTALQSLELSPPEWNHSRRRSEIIAEQESLASRHKADITRYLSSIIKSPLLWIEDDEQKEVVWELASKRMSERCGRTAMGELTRRWPFDGLDGCEPFELVIREPALTGDSLGFKTWGSSFVLARHLPRLRATSLSTLFDKSSASGLPTPPTVVELGSGTGLLGMAAAALWGAHVSLSDLPNIVDNLKSNAERNRGLIQQRGGGLSVGSLTWGGSKEEVDQELFGRHHQFKIVLVADPMYDDDHPALLASAISQQLALDAESRAVVMVPQRDATTVRLLGAFKQAMKDLDGPISCVEQDELAGQDDWVEDDEAGNVRLAIASGHDTKWCGVLRPIQNSRR</sequence>
<dbReference type="AlphaFoldDB" id="M1W9R9"/>
<dbReference type="Proteomes" id="UP000016801">
    <property type="component" value="Unassembled WGS sequence"/>
</dbReference>
<dbReference type="VEuPathDB" id="FungiDB:CPUR_00783"/>
<organism evidence="1 2">
    <name type="scientific">Claviceps purpurea (strain 20.1)</name>
    <name type="common">Ergot fungus</name>
    <name type="synonym">Sphacelia segetum</name>
    <dbReference type="NCBI Taxonomy" id="1111077"/>
    <lineage>
        <taxon>Eukaryota</taxon>
        <taxon>Fungi</taxon>
        <taxon>Dikarya</taxon>
        <taxon>Ascomycota</taxon>
        <taxon>Pezizomycotina</taxon>
        <taxon>Sordariomycetes</taxon>
        <taxon>Hypocreomycetidae</taxon>
        <taxon>Hypocreales</taxon>
        <taxon>Clavicipitaceae</taxon>
        <taxon>Claviceps</taxon>
    </lineage>
</organism>
<gene>
    <name evidence="1" type="ORF">CPUR_00783</name>
</gene>
<evidence type="ECO:0000313" key="1">
    <source>
        <dbReference type="EMBL" id="CCE27309.1"/>
    </source>
</evidence>
<evidence type="ECO:0000313" key="2">
    <source>
        <dbReference type="Proteomes" id="UP000016801"/>
    </source>
</evidence>
<dbReference type="STRING" id="1111077.M1W9R9"/>
<dbReference type="OrthoDB" id="433955at2759"/>
<protein>
    <submittedName>
        <fullName evidence="1">Uncharacterized protein</fullName>
    </submittedName>
</protein>
<dbReference type="InterPro" id="IPR019410">
    <property type="entry name" value="Methyltransf_16"/>
</dbReference>
<dbReference type="HOGENOM" id="CLU_049351_0_0_1"/>
<dbReference type="GO" id="GO:0005829">
    <property type="term" value="C:cytosol"/>
    <property type="evidence" value="ECO:0007669"/>
    <property type="project" value="TreeGrafter"/>
</dbReference>
<dbReference type="GO" id="GO:0008757">
    <property type="term" value="F:S-adenosylmethionine-dependent methyltransferase activity"/>
    <property type="evidence" value="ECO:0007669"/>
    <property type="project" value="UniProtKB-ARBA"/>
</dbReference>
<dbReference type="EMBL" id="CAGA01000003">
    <property type="protein sequence ID" value="CCE27309.1"/>
    <property type="molecule type" value="Genomic_DNA"/>
</dbReference>
<dbReference type="PANTHER" id="PTHR14614">
    <property type="entry name" value="HEPATOCELLULAR CARCINOMA-ASSOCIATED ANTIGEN"/>
    <property type="match status" value="1"/>
</dbReference>
<keyword evidence="2" id="KW-1185">Reference proteome</keyword>
<reference evidence="1 2" key="1">
    <citation type="journal article" date="2013" name="PLoS Genet.">
        <title>Plant-symbiotic fungi as chemical engineers: Multi-genome analysis of the Clavicipitaceae reveals dynamics of alkaloid loci.</title>
        <authorList>
            <person name="Schardl C.L."/>
            <person name="Young C.A."/>
            <person name="Hesse U."/>
            <person name="Amyotte S.G."/>
            <person name="Andreeva K."/>
            <person name="Calie P.J."/>
            <person name="Fleetwood D.J."/>
            <person name="Haws D.C."/>
            <person name="Moore N."/>
            <person name="Oeser B."/>
            <person name="Panaccione D.G."/>
            <person name="Schweri K.K."/>
            <person name="Voisey C.R."/>
            <person name="Farman M.L."/>
            <person name="Jaromczyk J.W."/>
            <person name="Roe B.A."/>
            <person name="O'Sullivan D.M."/>
            <person name="Scott B."/>
            <person name="Tudzynski P."/>
            <person name="An Z."/>
            <person name="Arnaoudova E.G."/>
            <person name="Bullock C.T."/>
            <person name="Charlton N.D."/>
            <person name="Chen L."/>
            <person name="Cox M."/>
            <person name="Dinkins R.D."/>
            <person name="Florea S."/>
            <person name="Glenn A.E."/>
            <person name="Gordon A."/>
            <person name="Gueldener U."/>
            <person name="Harris D.R."/>
            <person name="Hollin W."/>
            <person name="Jaromczyk J."/>
            <person name="Johnson R.D."/>
            <person name="Khan A.K."/>
            <person name="Leistner E."/>
            <person name="Leuchtmann A."/>
            <person name="Li C."/>
            <person name="Liu J."/>
            <person name="Liu J."/>
            <person name="Liu M."/>
            <person name="Mace W."/>
            <person name="Machado C."/>
            <person name="Nagabhyru P."/>
            <person name="Pan J."/>
            <person name="Schmid J."/>
            <person name="Sugawara K."/>
            <person name="Steiner U."/>
            <person name="Takach J.E."/>
            <person name="Tanaka E."/>
            <person name="Webb J.S."/>
            <person name="Wilson E.V."/>
            <person name="Wiseman J.L."/>
            <person name="Yoshida R."/>
            <person name="Zeng Z."/>
        </authorList>
    </citation>
    <scope>NUCLEOTIDE SEQUENCE [LARGE SCALE GENOMIC DNA]</scope>
    <source>
        <strain evidence="1 2">20.1</strain>
    </source>
</reference>